<keyword evidence="1" id="KW-0472">Membrane</keyword>
<evidence type="ECO:0000313" key="2">
    <source>
        <dbReference type="EMBL" id="MCM8557608.1"/>
    </source>
</evidence>
<keyword evidence="1" id="KW-1133">Transmembrane helix</keyword>
<sequence length="200" mass="21555">MAIFGTDGQPVSRVQRTENVERIRNVILVVGIIGWIGFVGYSAYNVVEALNNPSPSYVEDDWPPVASIPSDQIILREPTRMPDAVARAAQVPPFPADEQGRVDALDIGTWQDALPPAYQGGFGRYGLTVDGELTEIEIDPNYGNRVYLDAGGGAPIAADVDTVGASRLSRLREGEGVRLNCSGGDYRFGETLLFDCTLAP</sequence>
<evidence type="ECO:0000313" key="3">
    <source>
        <dbReference type="Proteomes" id="UP001155128"/>
    </source>
</evidence>
<keyword evidence="1" id="KW-0812">Transmembrane</keyword>
<name>A0A9X2EGI6_9SPHN</name>
<dbReference type="RefSeq" id="WP_252113807.1">
    <property type="nucleotide sequence ID" value="NZ_JAMSHT010000001.1"/>
</dbReference>
<dbReference type="Proteomes" id="UP001155128">
    <property type="component" value="Unassembled WGS sequence"/>
</dbReference>
<feature type="transmembrane region" description="Helical" evidence="1">
    <location>
        <begin position="26"/>
        <end position="44"/>
    </location>
</feature>
<gene>
    <name evidence="2" type="ORF">NDO55_07215</name>
</gene>
<proteinExistence type="predicted"/>
<accession>A0A9X2EGI6</accession>
<dbReference type="AlphaFoldDB" id="A0A9X2EGI6"/>
<comment type="caution">
    <text evidence="2">The sequence shown here is derived from an EMBL/GenBank/DDBJ whole genome shotgun (WGS) entry which is preliminary data.</text>
</comment>
<protein>
    <submittedName>
        <fullName evidence="2">Uncharacterized protein</fullName>
    </submittedName>
</protein>
<keyword evidence="3" id="KW-1185">Reference proteome</keyword>
<evidence type="ECO:0000256" key="1">
    <source>
        <dbReference type="SAM" id="Phobius"/>
    </source>
</evidence>
<organism evidence="2 3">
    <name type="scientific">Sphingomicrobium sediminis</name>
    <dbReference type="NCBI Taxonomy" id="2950949"/>
    <lineage>
        <taxon>Bacteria</taxon>
        <taxon>Pseudomonadati</taxon>
        <taxon>Pseudomonadota</taxon>
        <taxon>Alphaproteobacteria</taxon>
        <taxon>Sphingomonadales</taxon>
        <taxon>Sphingomonadaceae</taxon>
        <taxon>Sphingomicrobium</taxon>
    </lineage>
</organism>
<reference evidence="2" key="1">
    <citation type="submission" date="2022-06" db="EMBL/GenBank/DDBJ databases">
        <title>Sphingomicrobium sedimins sp. nov., a marine bacterium isolated from tidal flat.</title>
        <authorList>
            <person name="Kim C.-H."/>
            <person name="Yoo Y."/>
            <person name="Kim J.-J."/>
        </authorList>
    </citation>
    <scope>NUCLEOTIDE SEQUENCE</scope>
    <source>
        <strain evidence="2">GRR-S6-50</strain>
    </source>
</reference>
<dbReference type="EMBL" id="JAMSHT010000001">
    <property type="protein sequence ID" value="MCM8557608.1"/>
    <property type="molecule type" value="Genomic_DNA"/>
</dbReference>